<dbReference type="Proteomes" id="UP001385951">
    <property type="component" value="Unassembled WGS sequence"/>
</dbReference>
<feature type="compositionally biased region" description="Basic residues" evidence="1">
    <location>
        <begin position="165"/>
        <end position="174"/>
    </location>
</feature>
<proteinExistence type="predicted"/>
<evidence type="ECO:0000256" key="1">
    <source>
        <dbReference type="SAM" id="MobiDB-lite"/>
    </source>
</evidence>
<dbReference type="EMBL" id="JASBNA010000001">
    <property type="protein sequence ID" value="KAK7695869.1"/>
    <property type="molecule type" value="Genomic_DNA"/>
</dbReference>
<dbReference type="AlphaFoldDB" id="A0AAW0GWV4"/>
<gene>
    <name evidence="2" type="ORF">QCA50_000507</name>
</gene>
<comment type="caution">
    <text evidence="2">The sequence shown here is derived from an EMBL/GenBank/DDBJ whole genome shotgun (WGS) entry which is preliminary data.</text>
</comment>
<evidence type="ECO:0000313" key="2">
    <source>
        <dbReference type="EMBL" id="KAK7695869.1"/>
    </source>
</evidence>
<evidence type="ECO:0000313" key="3">
    <source>
        <dbReference type="Proteomes" id="UP001385951"/>
    </source>
</evidence>
<reference evidence="2 3" key="1">
    <citation type="submission" date="2022-09" db="EMBL/GenBank/DDBJ databases">
        <authorList>
            <person name="Palmer J.M."/>
        </authorList>
    </citation>
    <scope>NUCLEOTIDE SEQUENCE [LARGE SCALE GENOMIC DNA]</scope>
    <source>
        <strain evidence="2 3">DSM 7382</strain>
    </source>
</reference>
<feature type="compositionally biased region" description="Acidic residues" evidence="1">
    <location>
        <begin position="122"/>
        <end position="133"/>
    </location>
</feature>
<organism evidence="2 3">
    <name type="scientific">Cerrena zonata</name>
    <dbReference type="NCBI Taxonomy" id="2478898"/>
    <lineage>
        <taxon>Eukaryota</taxon>
        <taxon>Fungi</taxon>
        <taxon>Dikarya</taxon>
        <taxon>Basidiomycota</taxon>
        <taxon>Agaricomycotina</taxon>
        <taxon>Agaricomycetes</taxon>
        <taxon>Polyporales</taxon>
        <taxon>Cerrenaceae</taxon>
        <taxon>Cerrena</taxon>
    </lineage>
</organism>
<protein>
    <submittedName>
        <fullName evidence="2">Uncharacterized protein</fullName>
    </submittedName>
</protein>
<feature type="region of interest" description="Disordered" evidence="1">
    <location>
        <begin position="112"/>
        <end position="174"/>
    </location>
</feature>
<sequence>MQFGVQRMNYRKDLERIETIRQQARSAAWGTKLTPTEGQRKVKVNLGGPSRMDEDGNIISGRWIDMVVEGNDIFILESDGSMTVVDESTATRPSMKGTWFLALVGNIVSKLGKRDSTGTSAEEAEIDENEDSSSDMGGSGTVTPSDGSGAGKKAVKAAATTMAGGRRRKNVKKR</sequence>
<keyword evidence="3" id="KW-1185">Reference proteome</keyword>
<accession>A0AAW0GWV4</accession>
<name>A0AAW0GWV4_9APHY</name>